<dbReference type="Proteomes" id="UP000789342">
    <property type="component" value="Unassembled WGS sequence"/>
</dbReference>
<sequence>MVIKRKLRNSTTSVPTPAPEIKVEESTSLKIERRGRPRKSIDITEEVTSEKPSKIVRTTENFKIITFNPKGVGNGSKGKEKEANNISSEVSSETVYSETNFSQNVDSYITNEQEAIVSSPLSQQIPFSEDVKTHSGNSVERPKRAQPRKWIRRKVVIKTTGAEIAIPVWYSTHSNEQLNKSNSVTQDSHIDLKFCIHFILRAIYLYMSELNFEFIDDDGSVHQVSSQISRYLMKPPIIYHPKSILFSSTIRHQEHYENFNQLSTFALYFQRNELWEELHFLERLYYKNKNQHKRAIYFRKIEEVRRIVHRFKEMEIGDLLSEFVKLFYGHDQEKQRQNRWDYVPSRVMGFHVLNRLNCAILLMDRALGSYLDAYT</sequence>
<evidence type="ECO:0000256" key="1">
    <source>
        <dbReference type="SAM" id="MobiDB-lite"/>
    </source>
</evidence>
<dbReference type="EMBL" id="CAJVPV010001537">
    <property type="protein sequence ID" value="CAG8500559.1"/>
    <property type="molecule type" value="Genomic_DNA"/>
</dbReference>
<dbReference type="InterPro" id="IPR027951">
    <property type="entry name" value="Nepro_N"/>
</dbReference>
<reference evidence="3" key="1">
    <citation type="submission" date="2021-06" db="EMBL/GenBank/DDBJ databases">
        <authorList>
            <person name="Kallberg Y."/>
            <person name="Tangrot J."/>
            <person name="Rosling A."/>
        </authorList>
    </citation>
    <scope>NUCLEOTIDE SEQUENCE</scope>
    <source>
        <strain evidence="3">CL551</strain>
    </source>
</reference>
<name>A0A9N9EZS0_9GLOM</name>
<keyword evidence="4" id="KW-1185">Reference proteome</keyword>
<protein>
    <submittedName>
        <fullName evidence="3">5283_t:CDS:1</fullName>
    </submittedName>
</protein>
<dbReference type="PANTHER" id="PTHR34786">
    <property type="entry name" value="OS09G0504900 PROTEIN"/>
    <property type="match status" value="1"/>
</dbReference>
<dbReference type="OrthoDB" id="114080at2759"/>
<dbReference type="PANTHER" id="PTHR34786:SF1">
    <property type="entry name" value="OS09G0504900 PROTEIN"/>
    <property type="match status" value="1"/>
</dbReference>
<dbReference type="AlphaFoldDB" id="A0A9N9EZS0"/>
<feature type="region of interest" description="Disordered" evidence="1">
    <location>
        <begin position="72"/>
        <end position="91"/>
    </location>
</feature>
<organism evidence="3 4">
    <name type="scientific">Acaulospora morrowiae</name>
    <dbReference type="NCBI Taxonomy" id="94023"/>
    <lineage>
        <taxon>Eukaryota</taxon>
        <taxon>Fungi</taxon>
        <taxon>Fungi incertae sedis</taxon>
        <taxon>Mucoromycota</taxon>
        <taxon>Glomeromycotina</taxon>
        <taxon>Glomeromycetes</taxon>
        <taxon>Diversisporales</taxon>
        <taxon>Acaulosporaceae</taxon>
        <taxon>Acaulospora</taxon>
    </lineage>
</organism>
<feature type="compositionally biased region" description="Basic and acidic residues" evidence="1">
    <location>
        <begin position="21"/>
        <end position="37"/>
    </location>
</feature>
<feature type="domain" description="Nucleolus and neural progenitor protein-like N-terminal" evidence="2">
    <location>
        <begin position="249"/>
        <end position="366"/>
    </location>
</feature>
<evidence type="ECO:0000259" key="2">
    <source>
        <dbReference type="Pfam" id="PF14780"/>
    </source>
</evidence>
<evidence type="ECO:0000313" key="3">
    <source>
        <dbReference type="EMBL" id="CAG8500559.1"/>
    </source>
</evidence>
<gene>
    <name evidence="3" type="ORF">AMORRO_LOCUS3230</name>
</gene>
<proteinExistence type="predicted"/>
<dbReference type="Pfam" id="PF14780">
    <property type="entry name" value="NEPRO_N"/>
    <property type="match status" value="1"/>
</dbReference>
<feature type="region of interest" description="Disordered" evidence="1">
    <location>
        <begin position="1"/>
        <end position="37"/>
    </location>
</feature>
<comment type="caution">
    <text evidence="3">The sequence shown here is derived from an EMBL/GenBank/DDBJ whole genome shotgun (WGS) entry which is preliminary data.</text>
</comment>
<evidence type="ECO:0000313" key="4">
    <source>
        <dbReference type="Proteomes" id="UP000789342"/>
    </source>
</evidence>
<accession>A0A9N9EZS0</accession>